<protein>
    <submittedName>
        <fullName evidence="1">DeoR/GlpR family DNA-binding transcription regulator</fullName>
    </submittedName>
</protein>
<dbReference type="InterPro" id="IPR036388">
    <property type="entry name" value="WH-like_DNA-bd_sf"/>
</dbReference>
<dbReference type="Gene3D" id="3.40.50.1360">
    <property type="match status" value="1"/>
</dbReference>
<proteinExistence type="predicted"/>
<dbReference type="AlphaFoldDB" id="A0A0F4M681"/>
<dbReference type="PANTHER" id="PTHR30363:SF56">
    <property type="entry name" value="TRANSCRIPTIONAL REGULATOR, DEOR FAMILY"/>
    <property type="match status" value="1"/>
</dbReference>
<accession>A0A0F4M681</accession>
<dbReference type="Pfam" id="PF08220">
    <property type="entry name" value="HTH_DeoR"/>
    <property type="match status" value="1"/>
</dbReference>
<keyword evidence="2" id="KW-1185">Reference proteome</keyword>
<dbReference type="Pfam" id="PF00455">
    <property type="entry name" value="DeoRC"/>
    <property type="match status" value="1"/>
</dbReference>
<dbReference type="EMBL" id="CP084389">
    <property type="protein sequence ID" value="UZX29824.1"/>
    <property type="molecule type" value="Genomic_DNA"/>
</dbReference>
<dbReference type="InterPro" id="IPR037171">
    <property type="entry name" value="NagB/RpiA_transferase-like"/>
</dbReference>
<dbReference type="PANTHER" id="PTHR30363">
    <property type="entry name" value="HTH-TYPE TRANSCRIPTIONAL REGULATOR SRLR-RELATED"/>
    <property type="match status" value="1"/>
</dbReference>
<dbReference type="PRINTS" id="PR00037">
    <property type="entry name" value="HTHLACR"/>
</dbReference>
<dbReference type="OrthoDB" id="9798651at2"/>
<dbReference type="KEGG" id="lhs:DLD54_00885"/>
<dbReference type="InterPro" id="IPR036390">
    <property type="entry name" value="WH_DNA-bd_sf"/>
</dbReference>
<name>A0A0F4M681_9LACO</name>
<dbReference type="SMART" id="SM00420">
    <property type="entry name" value="HTH_DEOR"/>
    <property type="match status" value="1"/>
</dbReference>
<dbReference type="PROSITE" id="PS00894">
    <property type="entry name" value="HTH_DEOR_1"/>
    <property type="match status" value="1"/>
</dbReference>
<keyword evidence="1" id="KW-0238">DNA-binding</keyword>
<dbReference type="GO" id="GO:0003700">
    <property type="term" value="F:DNA-binding transcription factor activity"/>
    <property type="evidence" value="ECO:0007669"/>
    <property type="project" value="InterPro"/>
</dbReference>
<dbReference type="SMART" id="SM01134">
    <property type="entry name" value="DeoRC"/>
    <property type="match status" value="1"/>
</dbReference>
<dbReference type="InterPro" id="IPR001034">
    <property type="entry name" value="DeoR_HTH"/>
</dbReference>
<dbReference type="GO" id="GO:0003677">
    <property type="term" value="F:DNA binding"/>
    <property type="evidence" value="ECO:0007669"/>
    <property type="project" value="UniProtKB-KW"/>
</dbReference>
<evidence type="ECO:0000313" key="2">
    <source>
        <dbReference type="Proteomes" id="UP001164557"/>
    </source>
</evidence>
<dbReference type="PROSITE" id="PS51000">
    <property type="entry name" value="HTH_DEOR_2"/>
    <property type="match status" value="1"/>
</dbReference>
<dbReference type="SUPFAM" id="SSF46785">
    <property type="entry name" value="Winged helix' DNA-binding domain"/>
    <property type="match status" value="1"/>
</dbReference>
<sequence length="253" mass="28376">MLKKERQNLIIQAINFHKHVTTAELVAKFNCSEDTIRRDLRELDQKGLIKRIYNGAIRIGPPVTTFEQRLTIKTEIKKQLAQKALSFLREDTVILIDGSTTNYYLAQAIPENFAATFITNSPYVAIQLSNKRNVNIITLGGIFAKRAAVSLGVEALDALRTFRIDTYVIGIHNLDPDNGVSFHSQQEAQVKKKMIDVADNVIALATSDKLGLYSNFICCAADKIDQLITDSQDEELLAQFAKKHIEVDQIKKA</sequence>
<dbReference type="InterPro" id="IPR014036">
    <property type="entry name" value="DeoR-like_C"/>
</dbReference>
<organism evidence="1 2">
    <name type="scientific">Lactobacillus helsingborgensis</name>
    <dbReference type="NCBI Taxonomy" id="1218494"/>
    <lineage>
        <taxon>Bacteria</taxon>
        <taxon>Bacillati</taxon>
        <taxon>Bacillota</taxon>
        <taxon>Bacilli</taxon>
        <taxon>Lactobacillales</taxon>
        <taxon>Lactobacillaceae</taxon>
        <taxon>Lactobacillus</taxon>
    </lineage>
</organism>
<dbReference type="Gene3D" id="1.10.10.10">
    <property type="entry name" value="Winged helix-like DNA-binding domain superfamily/Winged helix DNA-binding domain"/>
    <property type="match status" value="1"/>
</dbReference>
<dbReference type="SUPFAM" id="SSF100950">
    <property type="entry name" value="NagB/RpiA/CoA transferase-like"/>
    <property type="match status" value="1"/>
</dbReference>
<reference evidence="1" key="1">
    <citation type="submission" date="2021-09" db="EMBL/GenBank/DDBJ databases">
        <title>Lactobacillus species from Apis mellifera, Switzerland.</title>
        <authorList>
            <person name="Pfister J."/>
            <person name="Brown A."/>
            <person name="Neumann P."/>
            <person name="Collaud A."/>
            <person name="Retschnig G."/>
            <person name="Perreten V."/>
        </authorList>
    </citation>
    <scope>NUCLEOTIDE SEQUENCE</scope>
    <source>
        <strain evidence="1">IBH002</strain>
    </source>
</reference>
<dbReference type="InterPro" id="IPR018356">
    <property type="entry name" value="Tscrpt_reg_HTH_DeoR_CS"/>
</dbReference>
<dbReference type="Proteomes" id="UP001164557">
    <property type="component" value="Chromosome"/>
</dbReference>
<dbReference type="RefSeq" id="WP_046326601.1">
    <property type="nucleotide sequence ID" value="NZ_BPOZ01000006.1"/>
</dbReference>
<evidence type="ECO:0000313" key="1">
    <source>
        <dbReference type="EMBL" id="UZX29824.1"/>
    </source>
</evidence>
<gene>
    <name evidence="1" type="ORF">LDX53_00895</name>
</gene>
<dbReference type="InterPro" id="IPR050313">
    <property type="entry name" value="Carb_Metab_HTH_regulators"/>
</dbReference>